<organism evidence="1">
    <name type="scientific">marine sediment metagenome</name>
    <dbReference type="NCBI Taxonomy" id="412755"/>
    <lineage>
        <taxon>unclassified sequences</taxon>
        <taxon>metagenomes</taxon>
        <taxon>ecological metagenomes</taxon>
    </lineage>
</organism>
<evidence type="ECO:0000313" key="1">
    <source>
        <dbReference type="EMBL" id="KKN33697.1"/>
    </source>
</evidence>
<comment type="caution">
    <text evidence="1">The sequence shown here is derived from an EMBL/GenBank/DDBJ whole genome shotgun (WGS) entry which is preliminary data.</text>
</comment>
<sequence length="147" mass="16508">MAYNEERDTWTDATGRTTPVAQLEVDHLINVERFLRDKPGFCAGAIRMRRELEYRGFEPAPGWVEVPKGFLVRVGNNLKLDLEYDFDSPTGGRLMGVQGKTIQGMFIGGIGDCFLHIDFSDGTFIHLGVNDLGWWDASSKCRHQKGA</sequence>
<dbReference type="EMBL" id="LAZR01002157">
    <property type="protein sequence ID" value="KKN33697.1"/>
    <property type="molecule type" value="Genomic_DNA"/>
</dbReference>
<proteinExistence type="predicted"/>
<gene>
    <name evidence="1" type="ORF">LCGC14_0801030</name>
</gene>
<accession>A0A0F9Q9F0</accession>
<dbReference type="AlphaFoldDB" id="A0A0F9Q9F0"/>
<protein>
    <submittedName>
        <fullName evidence="1">Uncharacterized protein</fullName>
    </submittedName>
</protein>
<name>A0A0F9Q9F0_9ZZZZ</name>
<reference evidence="1" key="1">
    <citation type="journal article" date="2015" name="Nature">
        <title>Complex archaea that bridge the gap between prokaryotes and eukaryotes.</title>
        <authorList>
            <person name="Spang A."/>
            <person name="Saw J.H."/>
            <person name="Jorgensen S.L."/>
            <person name="Zaremba-Niedzwiedzka K."/>
            <person name="Martijn J."/>
            <person name="Lind A.E."/>
            <person name="van Eijk R."/>
            <person name="Schleper C."/>
            <person name="Guy L."/>
            <person name="Ettema T.J."/>
        </authorList>
    </citation>
    <scope>NUCLEOTIDE SEQUENCE</scope>
</reference>